<organism evidence="1">
    <name type="scientific">bioreactor metagenome</name>
    <dbReference type="NCBI Taxonomy" id="1076179"/>
    <lineage>
        <taxon>unclassified sequences</taxon>
        <taxon>metagenomes</taxon>
        <taxon>ecological metagenomes</taxon>
    </lineage>
</organism>
<evidence type="ECO:0000313" key="1">
    <source>
        <dbReference type="EMBL" id="MPM38842.1"/>
    </source>
</evidence>
<gene>
    <name evidence="1" type="ORF">SDC9_85472</name>
</gene>
<sequence>MLFFHHFDECVDDSLSLALQINIEALGWTGSESFSECTQLYTLAAEGKGLSPIFGEGIPCIELFELCKRMLFYHAASVGIAIECGIMPDDHLSILGEMYIRFDDIHSHGVGALEGVERVLRKVSTVSAMGDNLGHRIEK</sequence>
<dbReference type="EMBL" id="VSSQ01008427">
    <property type="protein sequence ID" value="MPM38842.1"/>
    <property type="molecule type" value="Genomic_DNA"/>
</dbReference>
<dbReference type="AlphaFoldDB" id="A0A644ZDA2"/>
<proteinExistence type="predicted"/>
<accession>A0A644ZDA2</accession>
<reference evidence="1" key="1">
    <citation type="submission" date="2019-08" db="EMBL/GenBank/DDBJ databases">
        <authorList>
            <person name="Kucharzyk K."/>
            <person name="Murdoch R.W."/>
            <person name="Higgins S."/>
            <person name="Loffler F."/>
        </authorList>
    </citation>
    <scope>NUCLEOTIDE SEQUENCE</scope>
</reference>
<protein>
    <submittedName>
        <fullName evidence="1">Uncharacterized protein</fullName>
    </submittedName>
</protein>
<name>A0A644ZDA2_9ZZZZ</name>
<comment type="caution">
    <text evidence="1">The sequence shown here is derived from an EMBL/GenBank/DDBJ whole genome shotgun (WGS) entry which is preliminary data.</text>
</comment>